<dbReference type="Proteomes" id="UP000694865">
    <property type="component" value="Unplaced"/>
</dbReference>
<accession>A0ABM0MBY0</accession>
<keyword evidence="9" id="KW-1185">Reference proteome</keyword>
<evidence type="ECO:0000313" key="9">
    <source>
        <dbReference type="Proteomes" id="UP000694865"/>
    </source>
</evidence>
<feature type="transmembrane region" description="Helical" evidence="8">
    <location>
        <begin position="157"/>
        <end position="178"/>
    </location>
</feature>
<evidence type="ECO:0000256" key="2">
    <source>
        <dbReference type="ARBA" id="ARBA00022448"/>
    </source>
</evidence>
<keyword evidence="2" id="KW-0813">Transport</keyword>
<protein>
    <submittedName>
        <fullName evidence="10">Stimulated by retinoic acid gene 6 protein homolog</fullName>
    </submittedName>
</protein>
<feature type="transmembrane region" description="Helical" evidence="8">
    <location>
        <begin position="285"/>
        <end position="312"/>
    </location>
</feature>
<proteinExistence type="predicted"/>
<organism evidence="9 10">
    <name type="scientific">Saccoglossus kowalevskii</name>
    <name type="common">Acorn worm</name>
    <dbReference type="NCBI Taxonomy" id="10224"/>
    <lineage>
        <taxon>Eukaryota</taxon>
        <taxon>Metazoa</taxon>
        <taxon>Hemichordata</taxon>
        <taxon>Enteropneusta</taxon>
        <taxon>Harrimaniidae</taxon>
        <taxon>Saccoglossus</taxon>
    </lineage>
</organism>
<evidence type="ECO:0000256" key="5">
    <source>
        <dbReference type="ARBA" id="ARBA00022989"/>
    </source>
</evidence>
<evidence type="ECO:0000256" key="8">
    <source>
        <dbReference type="SAM" id="Phobius"/>
    </source>
</evidence>
<dbReference type="PANTHER" id="PTHR21444:SF15">
    <property type="entry name" value="RECEPTOR FOR RETINOL UPTAKE STRA6"/>
    <property type="match status" value="1"/>
</dbReference>
<evidence type="ECO:0000256" key="6">
    <source>
        <dbReference type="ARBA" id="ARBA00023136"/>
    </source>
</evidence>
<keyword evidence="6 8" id="KW-0472">Membrane</keyword>
<evidence type="ECO:0000256" key="7">
    <source>
        <dbReference type="ARBA" id="ARBA00023170"/>
    </source>
</evidence>
<feature type="transmembrane region" description="Helical" evidence="8">
    <location>
        <begin position="327"/>
        <end position="349"/>
    </location>
</feature>
<evidence type="ECO:0000313" key="10">
    <source>
        <dbReference type="RefSeq" id="XP_006817521.1"/>
    </source>
</evidence>
<gene>
    <name evidence="10" type="primary">LOC102807141</name>
</gene>
<evidence type="ECO:0000256" key="4">
    <source>
        <dbReference type="ARBA" id="ARBA00022692"/>
    </source>
</evidence>
<dbReference type="GeneID" id="102807141"/>
<evidence type="ECO:0000256" key="3">
    <source>
        <dbReference type="ARBA" id="ARBA00022475"/>
    </source>
</evidence>
<feature type="transmembrane region" description="Helical" evidence="8">
    <location>
        <begin position="370"/>
        <end position="399"/>
    </location>
</feature>
<keyword evidence="7" id="KW-0675">Receptor</keyword>
<dbReference type="PANTHER" id="PTHR21444">
    <property type="entry name" value="COILED-COIL DOMAIN-CONTAINING PROTEIN 180"/>
    <property type="match status" value="1"/>
</dbReference>
<dbReference type="RefSeq" id="XP_006817521.1">
    <property type="nucleotide sequence ID" value="XM_006817458.1"/>
</dbReference>
<dbReference type="Pfam" id="PF14752">
    <property type="entry name" value="RBP_receptor"/>
    <property type="match status" value="1"/>
</dbReference>
<keyword evidence="3" id="KW-1003">Cell membrane</keyword>
<name>A0ABM0MBY0_SACKO</name>
<feature type="transmembrane region" description="Helical" evidence="8">
    <location>
        <begin position="224"/>
        <end position="246"/>
    </location>
</feature>
<keyword evidence="4 8" id="KW-0812">Transmembrane</keyword>
<evidence type="ECO:0000256" key="1">
    <source>
        <dbReference type="ARBA" id="ARBA00004651"/>
    </source>
</evidence>
<comment type="subcellular location">
    <subcellularLocation>
        <location evidence="1">Cell membrane</location>
        <topology evidence="1">Multi-pass membrane protein</topology>
    </subcellularLocation>
</comment>
<keyword evidence="5 8" id="KW-1133">Transmembrane helix</keyword>
<dbReference type="InterPro" id="IPR026612">
    <property type="entry name" value="STRA6-like"/>
</dbReference>
<sequence>MSYCEREYCVNVTDILLSRLPEDHSSWPGDELLQYMHDTYNVTDEFVEYLKVCYDYIDREEFSEEFLDWLNQWLFGEYGCDNPRYTFSSWLGFSLMPAIDWKGKHRPAKLKKRHHDYLYVKNLLRPPPEKPKKETIRMKIRNILYKNVPGFKYSRKLISTLVVCAIVLFQVSFIQYAAVGTSLEYGCYEFFSEGGEGEEFFASINKSDLYEDAREITCTIYHTFMWSAYVTVVIYYAYLIHMVPVYRRYMLQMYRGDKSFWPPNLQSNVNLLVSSLKYSGYQIAYVLWGYIITQLILWVILFAVVYMIILAIQDDRSSLLLTLVAEYWFSAVFAVFLYIYQILVTKYIFLLEYGNVLGLNNRRLFHIVNYLLFFFNVILGLFSCLFRILKSMIFGVLFLGRTDRCLLMKGFETFDTGFTAYMGFLKVEETHMHPVLVTFCDILLTQTPVLTSNLPVNRDDSNNDDKRVSKLFSSRRNKNTMVTEADLEIESLVQAYRSCKVARNRWFVAYTLVRNPSVVSHRSPVPLLQKMMARSDDK</sequence>
<reference evidence="10" key="1">
    <citation type="submission" date="2025-08" db="UniProtKB">
        <authorList>
            <consortium name="RefSeq"/>
        </authorList>
    </citation>
    <scope>IDENTIFICATION</scope>
    <source>
        <tissue evidence="10">Testes</tissue>
    </source>
</reference>